<proteinExistence type="predicted"/>
<accession>A0A387FKT1</accession>
<dbReference type="KEGG" id="rjg:CCGE525_15220"/>
<organism evidence="1 2">
    <name type="scientific">Rhizobium jaguaris</name>
    <dbReference type="NCBI Taxonomy" id="1312183"/>
    <lineage>
        <taxon>Bacteria</taxon>
        <taxon>Pseudomonadati</taxon>
        <taxon>Pseudomonadota</taxon>
        <taxon>Alphaproteobacteria</taxon>
        <taxon>Hyphomicrobiales</taxon>
        <taxon>Rhizobiaceae</taxon>
        <taxon>Rhizobium/Agrobacterium group</taxon>
        <taxon>Rhizobium</taxon>
    </lineage>
</organism>
<protein>
    <recommendedName>
        <fullName evidence="3">Nucleoside 2-deoxyribosyltransferase</fullName>
    </recommendedName>
</protein>
<dbReference type="Proteomes" id="UP000282195">
    <property type="component" value="Chromosome"/>
</dbReference>
<name>A0A387FKT1_9HYPH</name>
<evidence type="ECO:0000313" key="1">
    <source>
        <dbReference type="EMBL" id="AYG60010.1"/>
    </source>
</evidence>
<reference evidence="1 2" key="1">
    <citation type="submission" date="2018-10" db="EMBL/GenBank/DDBJ databases">
        <title>Rhizobium etli, R. leguminosarum and a new Rhizobium genospecies from Phaseolus dumosus.</title>
        <authorList>
            <person name="Ramirez-Puebla S.T."/>
            <person name="Rogel-Hernandez M.A."/>
            <person name="Guerrero G."/>
            <person name="Ormeno-Orrillo E."/>
            <person name="Martinez-Romero J.C."/>
            <person name="Negrete-Yankelevich S."/>
            <person name="Martinez-Romero E."/>
        </authorList>
    </citation>
    <scope>NUCLEOTIDE SEQUENCE [LARGE SCALE GENOMIC DNA]</scope>
    <source>
        <strain evidence="1 2">CCGE525</strain>
    </source>
</reference>
<dbReference type="OrthoDB" id="5379851at2"/>
<sequence length="309" mass="34319">MKPTGDDEKDGAAAKRKTCFVVGPIGAADSETRRRADWLLRGIIQPVFDAHFPGYDVVRSDTIVTPGMIDVQMINHLHDAELVIADMSETNPNAFYEMGIRHMTAKPIVHMYSADTKIPFDVAPHRAIPFSIDHVETVDKARRDLKDAVAEAVRPNFKVINPVTRARGVQQIENAAPPELQLLWEEITELRRQIGSVASAVGPLEGANPHGYRTYGGVGYATPVPSTTGTLTFSKDISDHQFNVGHSAAQLAFREHLVGSGISERTYQFTLQLPIEKDPQDYVLTRVGHYDDIERIEVNGREVSKRLTR</sequence>
<keyword evidence="2" id="KW-1185">Reference proteome</keyword>
<evidence type="ECO:0000313" key="2">
    <source>
        <dbReference type="Proteomes" id="UP000282195"/>
    </source>
</evidence>
<gene>
    <name evidence="1" type="ORF">CCGE525_15220</name>
</gene>
<evidence type="ECO:0008006" key="3">
    <source>
        <dbReference type="Google" id="ProtNLM"/>
    </source>
</evidence>
<dbReference type="RefSeq" id="WP_120705004.1">
    <property type="nucleotide sequence ID" value="NZ_CP032694.1"/>
</dbReference>
<dbReference type="AlphaFoldDB" id="A0A387FKT1"/>
<dbReference type="EMBL" id="CP032694">
    <property type="protein sequence ID" value="AYG60010.1"/>
    <property type="molecule type" value="Genomic_DNA"/>
</dbReference>